<gene>
    <name evidence="6" type="ORF">BI308_21770</name>
</gene>
<name>A0A1L9QLA8_9CYAN</name>
<reference evidence="6" key="1">
    <citation type="submission" date="2016-10" db="EMBL/GenBank/DDBJ databases">
        <title>CRISPR-Cas defence system in Roseofilum reptotaenium: evidence of a bacteriophage-cyanobacterium arms race in the coral black band disease.</title>
        <authorList>
            <person name="Buerger P."/>
            <person name="Wood-Charlson E.M."/>
            <person name="Weynberg K.D."/>
            <person name="Willis B."/>
            <person name="Van Oppen M.J."/>
        </authorList>
    </citation>
    <scope>NUCLEOTIDE SEQUENCE [LARGE SCALE GENOMIC DNA]</scope>
    <source>
        <strain evidence="6">AO1-A</strain>
    </source>
</reference>
<accession>A0A1L9QLA8</accession>
<dbReference type="Gene3D" id="3.60.21.10">
    <property type="match status" value="1"/>
</dbReference>
<evidence type="ECO:0000256" key="4">
    <source>
        <dbReference type="ARBA" id="ARBA00025742"/>
    </source>
</evidence>
<keyword evidence="3" id="KW-0408">Iron</keyword>
<evidence type="ECO:0000313" key="7">
    <source>
        <dbReference type="Proteomes" id="UP000183940"/>
    </source>
</evidence>
<dbReference type="AlphaFoldDB" id="A0A1L9QLA8"/>
<dbReference type="InterPro" id="IPR050884">
    <property type="entry name" value="CNP_phosphodiesterase-III"/>
</dbReference>
<dbReference type="InterPro" id="IPR004843">
    <property type="entry name" value="Calcineurin-like_PHP"/>
</dbReference>
<dbReference type="InterPro" id="IPR029052">
    <property type="entry name" value="Metallo-depent_PP-like"/>
</dbReference>
<evidence type="ECO:0000259" key="5">
    <source>
        <dbReference type="Pfam" id="PF00149"/>
    </source>
</evidence>
<evidence type="ECO:0000256" key="2">
    <source>
        <dbReference type="ARBA" id="ARBA00022801"/>
    </source>
</evidence>
<keyword evidence="7" id="KW-1185">Reference proteome</keyword>
<evidence type="ECO:0000313" key="6">
    <source>
        <dbReference type="EMBL" id="OJJ18992.1"/>
    </source>
</evidence>
<protein>
    <submittedName>
        <fullName evidence="6">Metallophosphoesterase</fullName>
    </submittedName>
</protein>
<dbReference type="Pfam" id="PF00149">
    <property type="entry name" value="Metallophos"/>
    <property type="match status" value="1"/>
</dbReference>
<dbReference type="PANTHER" id="PTHR42988">
    <property type="entry name" value="PHOSPHOHYDROLASE"/>
    <property type="match status" value="1"/>
</dbReference>
<keyword evidence="1" id="KW-0479">Metal-binding</keyword>
<dbReference type="PIRSF" id="PIRSF035427">
    <property type="entry name" value="All2852"/>
    <property type="match status" value="1"/>
</dbReference>
<keyword evidence="2" id="KW-0378">Hydrolase</keyword>
<dbReference type="PANTHER" id="PTHR42988:SF2">
    <property type="entry name" value="CYCLIC NUCLEOTIDE PHOSPHODIESTERASE CBUA0032-RELATED"/>
    <property type="match status" value="1"/>
</dbReference>
<feature type="domain" description="Calcineurin-like phosphoesterase" evidence="5">
    <location>
        <begin position="6"/>
        <end position="224"/>
    </location>
</feature>
<proteinExistence type="inferred from homology"/>
<dbReference type="GO" id="GO:0046872">
    <property type="term" value="F:metal ion binding"/>
    <property type="evidence" value="ECO:0007669"/>
    <property type="project" value="UniProtKB-KW"/>
</dbReference>
<comment type="caution">
    <text evidence="6">The sequence shown here is derived from an EMBL/GenBank/DDBJ whole genome shotgun (WGS) entry which is preliminary data.</text>
</comment>
<evidence type="ECO:0000256" key="1">
    <source>
        <dbReference type="ARBA" id="ARBA00022723"/>
    </source>
</evidence>
<comment type="similarity">
    <text evidence="4">Belongs to the cyclic nucleotide phosphodiesterase class-III family.</text>
</comment>
<sequence>MDFEFQFAIISDLHIALPHTIWDHPKRFHLVEISIPALELALDHLSQLDLDFLLLPGDLTQHGEPENHQWLKECLSQLPYPVYVIPGNHDIPTQWGNETSISRAKFPTYYHQFGYHQSRQTDYTCELLPGVRLIALDSNEFDEDGKQFGYGYLNEAQFEWLEDILATTSEPLRLVMIHHNVIEHLPDQRTHCLGQRYMLKNGPRLINVLQESGINLMFTGHLHVQDIAQQGNLYEITTGSLVSYPHAYRTLKVTSQAEGKTRMEIQSHQIKTLPGWENLGEFSREWMGERSHPFMMRLLTGDPCNLTEEDAQQWVVSLRYFWADIAQGDTQFHFPHFPEDLRTYFESFSAQPDLGDNHRAIEF</sequence>
<dbReference type="GO" id="GO:0016787">
    <property type="term" value="F:hydrolase activity"/>
    <property type="evidence" value="ECO:0007669"/>
    <property type="project" value="UniProtKB-KW"/>
</dbReference>
<dbReference type="STRING" id="1925591.BI308_21770"/>
<dbReference type="SUPFAM" id="SSF56300">
    <property type="entry name" value="Metallo-dependent phosphatases"/>
    <property type="match status" value="1"/>
</dbReference>
<dbReference type="EMBL" id="MLAW01000053">
    <property type="protein sequence ID" value="OJJ18992.1"/>
    <property type="molecule type" value="Genomic_DNA"/>
</dbReference>
<evidence type="ECO:0000256" key="3">
    <source>
        <dbReference type="ARBA" id="ARBA00023004"/>
    </source>
</evidence>
<dbReference type="Proteomes" id="UP000183940">
    <property type="component" value="Unassembled WGS sequence"/>
</dbReference>
<organism evidence="6 7">
    <name type="scientific">Roseofilum reptotaenium AO1-A</name>
    <dbReference type="NCBI Taxonomy" id="1925591"/>
    <lineage>
        <taxon>Bacteria</taxon>
        <taxon>Bacillati</taxon>
        <taxon>Cyanobacteriota</taxon>
        <taxon>Cyanophyceae</taxon>
        <taxon>Desertifilales</taxon>
        <taxon>Desertifilaceae</taxon>
        <taxon>Roseofilum</taxon>
    </lineage>
</organism>
<dbReference type="InterPro" id="IPR011239">
    <property type="entry name" value="Pesterase_cyn"/>
</dbReference>